<organism evidence="1 2">
    <name type="scientific">Acidiplasma aeolicum</name>
    <dbReference type="NCBI Taxonomy" id="507754"/>
    <lineage>
        <taxon>Archaea</taxon>
        <taxon>Methanobacteriati</taxon>
        <taxon>Thermoplasmatota</taxon>
        <taxon>Thermoplasmata</taxon>
        <taxon>Thermoplasmatales</taxon>
        <taxon>Ferroplasmaceae</taxon>
        <taxon>Acidiplasma</taxon>
    </lineage>
</organism>
<dbReference type="InterPro" id="IPR016084">
    <property type="entry name" value="Haem_Oase-like_multi-hlx"/>
</dbReference>
<dbReference type="RefSeq" id="WP_055032284.1">
    <property type="nucleotide sequence ID" value="NZ_JBBYJF010000012.1"/>
</dbReference>
<protein>
    <recommendedName>
        <fullName evidence="3">Aminopyrimidine aminohydrolase</fullName>
    </recommendedName>
</protein>
<dbReference type="EMBL" id="LKBG01000023">
    <property type="protein sequence ID" value="KQB36348.1"/>
    <property type="molecule type" value="Genomic_DNA"/>
</dbReference>
<accession>A0A0N8VLF1</accession>
<evidence type="ECO:0000313" key="1">
    <source>
        <dbReference type="EMBL" id="KQB36348.1"/>
    </source>
</evidence>
<comment type="caution">
    <text evidence="1">The sequence shown here is derived from an EMBL/GenBank/DDBJ whole genome shotgun (WGS) entry which is preliminary data.</text>
</comment>
<reference evidence="1 2" key="1">
    <citation type="submission" date="2015-09" db="EMBL/GenBank/DDBJ databases">
        <title>Heavy metals and arsenic resistance mechanisms in polyextremophilic archaea of the family Ferroplasmaceae.</title>
        <authorList>
            <person name="Bulaev A.G."/>
            <person name="Kanygina A.V."/>
        </authorList>
    </citation>
    <scope>NUCLEOTIDE SEQUENCE [LARGE SCALE GENOMIC DNA]</scope>
    <source>
        <strain evidence="1 2">VT</strain>
    </source>
</reference>
<sequence length="200" mass="23979">MPDNSMELIGNSRFKEAVNTQFARLLIENHCPENLLKKYFIQDYFFVLEDIKVLNKLIDISNDNYAEKFRRFKHIVENDEIKFFTDFFVKNNINSKNIELSTCTKEYINFMDEVINSNDFVLILSMLLAGEWIYLETFSNKNSQNDYINTWEKLHSEDLRIFVNFMIDIINNENINDKIINVFKNTVELEIKFFCQFLKN</sequence>
<dbReference type="OrthoDB" id="379731at2157"/>
<gene>
    <name evidence="1" type="ORF">AOG54_02185</name>
</gene>
<dbReference type="Gene3D" id="1.20.910.10">
    <property type="entry name" value="Heme oxygenase-like"/>
    <property type="match status" value="1"/>
</dbReference>
<dbReference type="Proteomes" id="UP000050320">
    <property type="component" value="Unassembled WGS sequence"/>
</dbReference>
<evidence type="ECO:0000313" key="2">
    <source>
        <dbReference type="Proteomes" id="UP000050320"/>
    </source>
</evidence>
<dbReference type="AlphaFoldDB" id="A0A0N8VLF1"/>
<dbReference type="CDD" id="cd19358">
    <property type="entry name" value="TenA_E_Spr0628-like"/>
    <property type="match status" value="1"/>
</dbReference>
<dbReference type="SUPFAM" id="SSF48613">
    <property type="entry name" value="Heme oxygenase-like"/>
    <property type="match status" value="1"/>
</dbReference>
<keyword evidence="2" id="KW-1185">Reference proteome</keyword>
<name>A0A0N8VLF1_9ARCH</name>
<proteinExistence type="predicted"/>
<evidence type="ECO:0008006" key="3">
    <source>
        <dbReference type="Google" id="ProtNLM"/>
    </source>
</evidence>